<reference evidence="6" key="1">
    <citation type="submission" date="2020-09" db="EMBL/GenBank/DDBJ databases">
        <title>Pelagicoccus enzymogenes sp. nov. with an EPS production, isolated from marine sediment.</title>
        <authorList>
            <person name="Feng X."/>
        </authorList>
    </citation>
    <scope>NUCLEOTIDE SEQUENCE</scope>
    <source>
        <strain evidence="6">NFK12</strain>
    </source>
</reference>
<dbReference type="PANTHER" id="PTHR43531">
    <property type="entry name" value="PROTEIN ICFG"/>
    <property type="match status" value="1"/>
</dbReference>
<evidence type="ECO:0000256" key="1">
    <source>
        <dbReference type="ARBA" id="ARBA00022500"/>
    </source>
</evidence>
<dbReference type="CDD" id="cd11386">
    <property type="entry name" value="MCP_signal"/>
    <property type="match status" value="1"/>
</dbReference>
<dbReference type="GO" id="GO:0016020">
    <property type="term" value="C:membrane"/>
    <property type="evidence" value="ECO:0007669"/>
    <property type="project" value="InterPro"/>
</dbReference>
<keyword evidence="4" id="KW-1133">Transmembrane helix</keyword>
<dbReference type="Pfam" id="PF00015">
    <property type="entry name" value="MCPsignal"/>
    <property type="match status" value="1"/>
</dbReference>
<feature type="transmembrane region" description="Helical" evidence="4">
    <location>
        <begin position="142"/>
        <end position="163"/>
    </location>
</feature>
<dbReference type="AlphaFoldDB" id="A0A927IG93"/>
<keyword evidence="3" id="KW-0807">Transducer</keyword>
<evidence type="ECO:0000313" key="6">
    <source>
        <dbReference type="EMBL" id="MBD5778921.1"/>
    </source>
</evidence>
<evidence type="ECO:0000313" key="7">
    <source>
        <dbReference type="Proteomes" id="UP000622317"/>
    </source>
</evidence>
<evidence type="ECO:0000256" key="2">
    <source>
        <dbReference type="ARBA" id="ARBA00029447"/>
    </source>
</evidence>
<dbReference type="GO" id="GO:0007165">
    <property type="term" value="P:signal transduction"/>
    <property type="evidence" value="ECO:0007669"/>
    <property type="project" value="UniProtKB-KW"/>
</dbReference>
<evidence type="ECO:0000259" key="5">
    <source>
        <dbReference type="PROSITE" id="PS50111"/>
    </source>
</evidence>
<comment type="caution">
    <text evidence="6">The sequence shown here is derived from an EMBL/GenBank/DDBJ whole genome shotgun (WGS) entry which is preliminary data.</text>
</comment>
<dbReference type="GO" id="GO:0004888">
    <property type="term" value="F:transmembrane signaling receptor activity"/>
    <property type="evidence" value="ECO:0007669"/>
    <property type="project" value="InterPro"/>
</dbReference>
<dbReference type="Gene3D" id="1.10.287.950">
    <property type="entry name" value="Methyl-accepting chemotaxis protein"/>
    <property type="match status" value="1"/>
</dbReference>
<keyword evidence="4" id="KW-0472">Membrane</keyword>
<accession>A0A927IG93</accession>
<name>A0A927IG93_9BACT</name>
<evidence type="ECO:0000256" key="3">
    <source>
        <dbReference type="PROSITE-ProRule" id="PRU00284"/>
    </source>
</evidence>
<comment type="similarity">
    <text evidence="2">Belongs to the methyl-accepting chemotaxis (MCP) protein family.</text>
</comment>
<dbReference type="SUPFAM" id="SSF58104">
    <property type="entry name" value="Methyl-accepting chemotaxis protein (MCP) signaling domain"/>
    <property type="match status" value="1"/>
</dbReference>
<feature type="domain" description="Methyl-accepting transducer" evidence="5">
    <location>
        <begin position="183"/>
        <end position="412"/>
    </location>
</feature>
<dbReference type="PROSITE" id="PS50111">
    <property type="entry name" value="CHEMOTAXIS_TRANSDUC_2"/>
    <property type="match status" value="1"/>
</dbReference>
<proteinExistence type="inferred from homology"/>
<protein>
    <submittedName>
        <fullName evidence="6">Methyl-accepting chemotaxis protein</fullName>
    </submittedName>
</protein>
<feature type="transmembrane region" description="Helical" evidence="4">
    <location>
        <begin position="18"/>
        <end position="35"/>
    </location>
</feature>
<dbReference type="PRINTS" id="PR00260">
    <property type="entry name" value="CHEMTRNSDUCR"/>
</dbReference>
<organism evidence="6 7">
    <name type="scientific">Pelagicoccus enzymogenes</name>
    <dbReference type="NCBI Taxonomy" id="2773457"/>
    <lineage>
        <taxon>Bacteria</taxon>
        <taxon>Pseudomonadati</taxon>
        <taxon>Verrucomicrobiota</taxon>
        <taxon>Opitutia</taxon>
        <taxon>Puniceicoccales</taxon>
        <taxon>Pelagicoccaceae</taxon>
        <taxon>Pelagicoccus</taxon>
    </lineage>
</organism>
<dbReference type="Proteomes" id="UP000622317">
    <property type="component" value="Unassembled WGS sequence"/>
</dbReference>
<dbReference type="SMART" id="SM00283">
    <property type="entry name" value="MA"/>
    <property type="match status" value="1"/>
</dbReference>
<dbReference type="RefSeq" id="WP_191616046.1">
    <property type="nucleotide sequence ID" value="NZ_JACYFG010000006.1"/>
</dbReference>
<gene>
    <name evidence="6" type="ORF">IEN85_05410</name>
</gene>
<dbReference type="InterPro" id="IPR004090">
    <property type="entry name" value="Chemotax_Me-accpt_rcpt"/>
</dbReference>
<dbReference type="PANTHER" id="PTHR43531:SF11">
    <property type="entry name" value="METHYL-ACCEPTING CHEMOTAXIS PROTEIN 3"/>
    <property type="match status" value="1"/>
</dbReference>
<keyword evidence="4" id="KW-0812">Transmembrane</keyword>
<dbReference type="InterPro" id="IPR051310">
    <property type="entry name" value="MCP_chemotaxis"/>
</dbReference>
<dbReference type="GO" id="GO:0006935">
    <property type="term" value="P:chemotaxis"/>
    <property type="evidence" value="ECO:0007669"/>
    <property type="project" value="UniProtKB-KW"/>
</dbReference>
<feature type="transmembrane region" description="Helical" evidence="4">
    <location>
        <begin position="66"/>
        <end position="84"/>
    </location>
</feature>
<evidence type="ECO:0000256" key="4">
    <source>
        <dbReference type="SAM" id="Phobius"/>
    </source>
</evidence>
<sequence length="476" mass="50824">MNRDTQFENQFDERVHKLALWALAGHLPVMLGMAWHFETGMVLALFLTLAICAGPILLFKASPRSMLVPLSIGIAATSLSALLIHLSRGMIEMHFHIFVALAALIGLGSRASILAASVTTALHHIAFFFVLPSSIFNYDAGFGIVVVHAVFVVVIGLPATFVAGRYRAFVGAQGIIAGHLSEIAGSVGRQTSELSISARELAQGASRQAASIEETSASLEELSAATKGNAAHAQEANEHASRARQISEQGAAEVKTLTRAMDDIRKSSDSIATILKTIDEIAFQTNILALNAAVEAARAGEAGSGFAVVADEVRNLAQRSAKAAQETAKQVQDAVASSHRGGEISQSVAERLNDIYQRTCEVDRLVGEIATSSLQQSSGIQQISQAVGEIDKVTQLAASNAERTESDSGELNQLSSSLMNTLEMIEDRLGQKFSSPGEPSVGKTRIRSEFVDQLDIRPARETSNAKALEERLPLWN</sequence>
<dbReference type="InterPro" id="IPR004089">
    <property type="entry name" value="MCPsignal_dom"/>
</dbReference>
<feature type="transmembrane region" description="Helical" evidence="4">
    <location>
        <begin position="41"/>
        <end position="59"/>
    </location>
</feature>
<keyword evidence="1" id="KW-0145">Chemotaxis</keyword>
<keyword evidence="7" id="KW-1185">Reference proteome</keyword>
<dbReference type="EMBL" id="JACYFG010000006">
    <property type="protein sequence ID" value="MBD5778921.1"/>
    <property type="molecule type" value="Genomic_DNA"/>
</dbReference>